<dbReference type="GO" id="GO:0016747">
    <property type="term" value="F:acyltransferase activity, transferring groups other than amino-acyl groups"/>
    <property type="evidence" value="ECO:0007669"/>
    <property type="project" value="InterPro"/>
</dbReference>
<keyword evidence="5" id="KW-1185">Reference proteome</keyword>
<organism evidence="4 5">
    <name type="scientific">Priestia taiwanensis</name>
    <dbReference type="NCBI Taxonomy" id="1347902"/>
    <lineage>
        <taxon>Bacteria</taxon>
        <taxon>Bacillati</taxon>
        <taxon>Bacillota</taxon>
        <taxon>Bacilli</taxon>
        <taxon>Bacillales</taxon>
        <taxon>Bacillaceae</taxon>
        <taxon>Priestia</taxon>
    </lineage>
</organism>
<evidence type="ECO:0000256" key="1">
    <source>
        <dbReference type="ARBA" id="ARBA00022679"/>
    </source>
</evidence>
<evidence type="ECO:0000313" key="5">
    <source>
        <dbReference type="Proteomes" id="UP000605259"/>
    </source>
</evidence>
<reference evidence="4" key="2">
    <citation type="submission" date="2020-09" db="EMBL/GenBank/DDBJ databases">
        <authorList>
            <person name="Sun Q."/>
            <person name="Zhou Y."/>
        </authorList>
    </citation>
    <scope>NUCLEOTIDE SEQUENCE</scope>
    <source>
        <strain evidence="4">CGMCC 1.12698</strain>
    </source>
</reference>
<dbReference type="EMBL" id="BMFK01000003">
    <property type="protein sequence ID" value="GGE79420.1"/>
    <property type="molecule type" value="Genomic_DNA"/>
</dbReference>
<keyword evidence="1" id="KW-0808">Transferase</keyword>
<reference evidence="4" key="1">
    <citation type="journal article" date="2014" name="Int. J. Syst. Evol. Microbiol.">
        <title>Complete genome sequence of Corynebacterium casei LMG S-19264T (=DSM 44701T), isolated from a smear-ripened cheese.</title>
        <authorList>
            <consortium name="US DOE Joint Genome Institute (JGI-PGF)"/>
            <person name="Walter F."/>
            <person name="Albersmeier A."/>
            <person name="Kalinowski J."/>
            <person name="Ruckert C."/>
        </authorList>
    </citation>
    <scope>NUCLEOTIDE SEQUENCE</scope>
    <source>
        <strain evidence="4">CGMCC 1.12698</strain>
    </source>
</reference>
<dbReference type="InterPro" id="IPR000182">
    <property type="entry name" value="GNAT_dom"/>
</dbReference>
<evidence type="ECO:0000313" key="4">
    <source>
        <dbReference type="EMBL" id="GGE79420.1"/>
    </source>
</evidence>
<evidence type="ECO:0000256" key="2">
    <source>
        <dbReference type="ARBA" id="ARBA00023315"/>
    </source>
</evidence>
<sequence>MTLLVPLYKAVTAQENAKFWCVGNDSTEHANNQFFISKGYKRLSSVFCMARNLNAPISTIPLREEFSFSYWNMKTPEEEQDYLRIEAEIWPDTPLGLHRLRSYKKHPHWTSMTIRQDDTLVAGLMAWQEEDYGVIEDVFVREEWRKNGLAKYLLAQGLHYLKEHNLAHVMLMVSPTNDSALSLYESVGFYKDNEEMRYYIDLD</sequence>
<dbReference type="RefSeq" id="WP_188389427.1">
    <property type="nucleotide sequence ID" value="NZ_BMFK01000003.1"/>
</dbReference>
<gene>
    <name evidence="4" type="ORF">GCM10007140_31270</name>
</gene>
<dbReference type="PROSITE" id="PS51186">
    <property type="entry name" value="GNAT"/>
    <property type="match status" value="1"/>
</dbReference>
<accession>A0A917ES90</accession>
<dbReference type="Proteomes" id="UP000605259">
    <property type="component" value="Unassembled WGS sequence"/>
</dbReference>
<dbReference type="InterPro" id="IPR016181">
    <property type="entry name" value="Acyl_CoA_acyltransferase"/>
</dbReference>
<proteinExistence type="predicted"/>
<comment type="caution">
    <text evidence="4">The sequence shown here is derived from an EMBL/GenBank/DDBJ whole genome shotgun (WGS) entry which is preliminary data.</text>
</comment>
<dbReference type="CDD" id="cd04301">
    <property type="entry name" value="NAT_SF"/>
    <property type="match status" value="1"/>
</dbReference>
<evidence type="ECO:0000259" key="3">
    <source>
        <dbReference type="PROSITE" id="PS51186"/>
    </source>
</evidence>
<dbReference type="Pfam" id="PF00583">
    <property type="entry name" value="Acetyltransf_1"/>
    <property type="match status" value="1"/>
</dbReference>
<keyword evidence="2" id="KW-0012">Acyltransferase</keyword>
<dbReference type="AlphaFoldDB" id="A0A917ES90"/>
<feature type="domain" description="N-acetyltransferase" evidence="3">
    <location>
        <begin position="68"/>
        <end position="203"/>
    </location>
</feature>
<name>A0A917ES90_9BACI</name>
<dbReference type="PANTHER" id="PTHR43420">
    <property type="entry name" value="ACETYLTRANSFERASE"/>
    <property type="match status" value="1"/>
</dbReference>
<dbReference type="InterPro" id="IPR050680">
    <property type="entry name" value="YpeA/RimI_acetyltransf"/>
</dbReference>
<dbReference type="SUPFAM" id="SSF55729">
    <property type="entry name" value="Acyl-CoA N-acyltransferases (Nat)"/>
    <property type="match status" value="1"/>
</dbReference>
<dbReference type="Gene3D" id="3.40.630.30">
    <property type="match status" value="1"/>
</dbReference>
<protein>
    <recommendedName>
        <fullName evidence="3">N-acetyltransferase domain-containing protein</fullName>
    </recommendedName>
</protein>